<gene>
    <name evidence="6" type="primary">ycf33</name>
</gene>
<reference evidence="6" key="1">
    <citation type="journal article" date="2014" name="PLoS ONE">
        <title>Conserved gene order and expanded inverted repeats characterize plastid genomes of Thalassiosirales.</title>
        <authorList>
            <person name="Sabir J.S."/>
            <person name="Yu M."/>
            <person name="Ashworth M.P."/>
            <person name="Baeshen N.A."/>
            <person name="Baeshen M.N."/>
            <person name="Bahieldin A."/>
            <person name="Theriot E.C."/>
            <person name="Jansen R.K."/>
        </authorList>
    </citation>
    <scope>NUCLEOTIDE SEQUENCE</scope>
</reference>
<organism evidence="6">
    <name type="scientific">Rhizosolenia imbricata</name>
    <dbReference type="NCBI Taxonomy" id="216768"/>
    <lineage>
        <taxon>Eukaryota</taxon>
        <taxon>Sar</taxon>
        <taxon>Stramenopiles</taxon>
        <taxon>Ochrophyta</taxon>
        <taxon>Bacillariophyta</taxon>
        <taxon>Coscinodiscophyceae</taxon>
        <taxon>Rhizosoleniophycidae</taxon>
        <taxon>Rhizosoleniales</taxon>
        <taxon>Rhizosoleniaceae</taxon>
        <taxon>Rhizosolenia</taxon>
    </lineage>
</organism>
<geneLocation type="chloroplast" evidence="6"/>
<dbReference type="Pfam" id="PF05421">
    <property type="entry name" value="DUF751"/>
    <property type="match status" value="1"/>
</dbReference>
<evidence type="ECO:0000256" key="2">
    <source>
        <dbReference type="ARBA" id="ARBA00010985"/>
    </source>
</evidence>
<feature type="transmembrane region" description="Helical" evidence="5">
    <location>
        <begin position="42"/>
        <end position="62"/>
    </location>
</feature>
<evidence type="ECO:0000256" key="3">
    <source>
        <dbReference type="ARBA" id="ARBA00021584"/>
    </source>
</evidence>
<evidence type="ECO:0000256" key="4">
    <source>
        <dbReference type="ARBA" id="ARBA00022640"/>
    </source>
</evidence>
<sequence>MNNFWNNIFRYPRFFISSVTGLILIILTPFKNLLKTPKLRIFLILITITFCVSLYVIIRSMLAL</sequence>
<dbReference type="InterPro" id="IPR008470">
    <property type="entry name" value="Uncharacterised_Ycf33"/>
</dbReference>
<dbReference type="EMBL" id="KJ958482">
    <property type="protein sequence ID" value="AIR75736.1"/>
    <property type="molecule type" value="Genomic_DNA"/>
</dbReference>
<dbReference type="RefSeq" id="YP_009093063.1">
    <property type="nucleotide sequence ID" value="NC_025311.1"/>
</dbReference>
<keyword evidence="5" id="KW-0812">Transmembrane</keyword>
<dbReference type="GO" id="GO:0009536">
    <property type="term" value="C:plastid"/>
    <property type="evidence" value="ECO:0007669"/>
    <property type="project" value="UniProtKB-SubCell"/>
</dbReference>
<reference evidence="6" key="2">
    <citation type="submission" date="2014-06" db="EMBL/GenBank/DDBJ databases">
        <authorList>
            <person name="Sabir J.S.M."/>
            <person name="Yu M."/>
            <person name="Ashworth M.P."/>
            <person name="Baeshen N.A."/>
            <person name="Baeshen M.N."/>
            <person name="Bahieldin A."/>
            <person name="Theriot E.C."/>
            <person name="Jansen R.K."/>
        </authorList>
    </citation>
    <scope>NUCLEOTIDE SEQUENCE</scope>
</reference>
<name>A0A089VHJ0_9STRA</name>
<keyword evidence="6" id="KW-0150">Chloroplast</keyword>
<keyword evidence="4 6" id="KW-0934">Plastid</keyword>
<feature type="transmembrane region" description="Helical" evidence="5">
    <location>
        <begin position="12"/>
        <end position="30"/>
    </location>
</feature>
<dbReference type="GeneID" id="20833714"/>
<dbReference type="AlphaFoldDB" id="A0A089VHJ0"/>
<proteinExistence type="inferred from homology"/>
<evidence type="ECO:0000313" key="6">
    <source>
        <dbReference type="EMBL" id="AIR75736.1"/>
    </source>
</evidence>
<comment type="subcellular location">
    <subcellularLocation>
        <location evidence="1">Plastid</location>
    </subcellularLocation>
</comment>
<keyword evidence="5" id="KW-0472">Membrane</keyword>
<evidence type="ECO:0000256" key="1">
    <source>
        <dbReference type="ARBA" id="ARBA00004474"/>
    </source>
</evidence>
<comment type="similarity">
    <text evidence="2">Belongs to the ycf33 family.</text>
</comment>
<accession>A0A089VHJ0</accession>
<keyword evidence="5" id="KW-1133">Transmembrane helix</keyword>
<evidence type="ECO:0000256" key="5">
    <source>
        <dbReference type="SAM" id="Phobius"/>
    </source>
</evidence>
<protein>
    <recommendedName>
        <fullName evidence="3">Uncharacterized protein ycf33</fullName>
    </recommendedName>
</protein>